<evidence type="ECO:0000256" key="1">
    <source>
        <dbReference type="ARBA" id="ARBA00038097"/>
    </source>
</evidence>
<feature type="compositionally biased region" description="Basic and acidic residues" evidence="2">
    <location>
        <begin position="214"/>
        <end position="229"/>
    </location>
</feature>
<name>A0AAD7F4C0_9AGAR</name>
<evidence type="ECO:0000313" key="4">
    <source>
        <dbReference type="EMBL" id="KAJ7368049.1"/>
    </source>
</evidence>
<evidence type="ECO:0000259" key="3">
    <source>
        <dbReference type="Pfam" id="PF00561"/>
    </source>
</evidence>
<reference evidence="4" key="1">
    <citation type="submission" date="2023-03" db="EMBL/GenBank/DDBJ databases">
        <title>Massive genome expansion in bonnet fungi (Mycena s.s.) driven by repeated elements and novel gene families across ecological guilds.</title>
        <authorList>
            <consortium name="Lawrence Berkeley National Laboratory"/>
            <person name="Harder C.B."/>
            <person name="Miyauchi S."/>
            <person name="Viragh M."/>
            <person name="Kuo A."/>
            <person name="Thoen E."/>
            <person name="Andreopoulos B."/>
            <person name="Lu D."/>
            <person name="Skrede I."/>
            <person name="Drula E."/>
            <person name="Henrissat B."/>
            <person name="Morin E."/>
            <person name="Kohler A."/>
            <person name="Barry K."/>
            <person name="LaButti K."/>
            <person name="Morin E."/>
            <person name="Salamov A."/>
            <person name="Lipzen A."/>
            <person name="Mereny Z."/>
            <person name="Hegedus B."/>
            <person name="Baldrian P."/>
            <person name="Stursova M."/>
            <person name="Weitz H."/>
            <person name="Taylor A."/>
            <person name="Grigoriev I.V."/>
            <person name="Nagy L.G."/>
            <person name="Martin F."/>
            <person name="Kauserud H."/>
        </authorList>
    </citation>
    <scope>NUCLEOTIDE SEQUENCE</scope>
    <source>
        <strain evidence="4">CBHHK002</strain>
    </source>
</reference>
<dbReference type="GO" id="GO:0035965">
    <property type="term" value="P:cardiolipin acyl-chain remodeling"/>
    <property type="evidence" value="ECO:0007669"/>
    <property type="project" value="TreeGrafter"/>
</dbReference>
<feature type="compositionally biased region" description="Basic and acidic residues" evidence="2">
    <location>
        <begin position="241"/>
        <end position="257"/>
    </location>
</feature>
<evidence type="ECO:0000256" key="2">
    <source>
        <dbReference type="SAM" id="MobiDB-lite"/>
    </source>
</evidence>
<dbReference type="Pfam" id="PF00561">
    <property type="entry name" value="Abhydrolase_1"/>
    <property type="match status" value="1"/>
</dbReference>
<feature type="domain" description="AB hydrolase-1" evidence="3">
    <location>
        <begin position="93"/>
        <end position="401"/>
    </location>
</feature>
<dbReference type="GO" id="GO:0055088">
    <property type="term" value="P:lipid homeostasis"/>
    <property type="evidence" value="ECO:0007669"/>
    <property type="project" value="TreeGrafter"/>
</dbReference>
<dbReference type="InterPro" id="IPR029058">
    <property type="entry name" value="AB_hydrolase_fold"/>
</dbReference>
<comment type="caution">
    <text evidence="4">The sequence shown here is derived from an EMBL/GenBank/DDBJ whole genome shotgun (WGS) entry which is preliminary data.</text>
</comment>
<dbReference type="GO" id="GO:0006654">
    <property type="term" value="P:phosphatidic acid biosynthetic process"/>
    <property type="evidence" value="ECO:0007669"/>
    <property type="project" value="TreeGrafter"/>
</dbReference>
<feature type="region of interest" description="Disordered" evidence="2">
    <location>
        <begin position="212"/>
        <end position="260"/>
    </location>
</feature>
<keyword evidence="5" id="KW-1185">Reference proteome</keyword>
<gene>
    <name evidence="4" type="ORF">DFH08DRAFT_726297</name>
</gene>
<dbReference type="EMBL" id="JARIHO010000001">
    <property type="protein sequence ID" value="KAJ7368049.1"/>
    <property type="molecule type" value="Genomic_DNA"/>
</dbReference>
<proteinExistence type="inferred from homology"/>
<keyword evidence="4" id="KW-0378">Hydrolase</keyword>
<dbReference type="GO" id="GO:0004623">
    <property type="term" value="F:phospholipase A2 activity"/>
    <property type="evidence" value="ECO:0007669"/>
    <property type="project" value="TreeGrafter"/>
</dbReference>
<dbReference type="GO" id="GO:0042171">
    <property type="term" value="F:lysophosphatidic acid acyltransferase activity"/>
    <property type="evidence" value="ECO:0007669"/>
    <property type="project" value="TreeGrafter"/>
</dbReference>
<dbReference type="Proteomes" id="UP001218218">
    <property type="component" value="Unassembled WGS sequence"/>
</dbReference>
<evidence type="ECO:0000313" key="5">
    <source>
        <dbReference type="Proteomes" id="UP001218218"/>
    </source>
</evidence>
<protein>
    <submittedName>
        <fullName evidence="4">Alpha/Beta hydrolase protein</fullName>
    </submittedName>
</protein>
<dbReference type="InterPro" id="IPR000073">
    <property type="entry name" value="AB_hydrolase_1"/>
</dbReference>
<dbReference type="AlphaFoldDB" id="A0AAD7F4C0"/>
<dbReference type="Gene3D" id="3.40.50.1820">
    <property type="entry name" value="alpha/beta hydrolase"/>
    <property type="match status" value="1"/>
</dbReference>
<organism evidence="4 5">
    <name type="scientific">Mycena albidolilacea</name>
    <dbReference type="NCBI Taxonomy" id="1033008"/>
    <lineage>
        <taxon>Eukaryota</taxon>
        <taxon>Fungi</taxon>
        <taxon>Dikarya</taxon>
        <taxon>Basidiomycota</taxon>
        <taxon>Agaricomycotina</taxon>
        <taxon>Agaricomycetes</taxon>
        <taxon>Agaricomycetidae</taxon>
        <taxon>Agaricales</taxon>
        <taxon>Marasmiineae</taxon>
        <taxon>Mycenaceae</taxon>
        <taxon>Mycena</taxon>
    </lineage>
</organism>
<dbReference type="PANTHER" id="PTHR42886:SF29">
    <property type="entry name" value="PUMMELIG, ISOFORM A"/>
    <property type="match status" value="1"/>
</dbReference>
<dbReference type="PANTHER" id="PTHR42886">
    <property type="entry name" value="RE40534P-RELATED"/>
    <property type="match status" value="1"/>
</dbReference>
<sequence>MAMAAVQAPLPPAREIPSSFIQSARSWWATNDKGAAVAEMRLFDHLPFLKPEALRPKDSPIIASSTLVDLDKPKHFLNTLAIKSTTAVPDAPPPVVLLPGYGAGIGFFFPNIPTLAQWAGHRGSAVYAVDWLGMGRSARVPFVVKSNRKDIPGRVQEAESFFIDSLETWRKKMKLEQVTLIGHSLGGYLSTAYALKYPERVNKLILLSPAGIPRDPDSETTAPEREIEPPPHSSSSTVELASHHKVEEIRTEQEAARPSHSRTRRLLMHLWEEGWSPFQVVRSTFLWAPLLIGKYSSRRFSGLSDEETRQMHDYIMHITLAKGSGEYCISHILAPGAHARMPIVDRIAALKIPVTFVYGDHDWMDPQGGEQSVENLRKAGNGQARSYIVNDAGHHVYLDNPKAVNDLILKELNRRPVA</sequence>
<accession>A0AAD7F4C0</accession>
<dbReference type="SUPFAM" id="SSF53474">
    <property type="entry name" value="alpha/beta-Hydrolases"/>
    <property type="match status" value="1"/>
</dbReference>
<dbReference type="GO" id="GO:0005743">
    <property type="term" value="C:mitochondrial inner membrane"/>
    <property type="evidence" value="ECO:0007669"/>
    <property type="project" value="TreeGrafter"/>
</dbReference>
<comment type="similarity">
    <text evidence="1">Belongs to the peptidase S33 family. ABHD4/ABHD5 subfamily.</text>
</comment>